<keyword evidence="9" id="KW-0456">Lyase</keyword>
<proteinExistence type="inferred from homology"/>
<dbReference type="SUPFAM" id="SSF50370">
    <property type="entry name" value="Ricin B-like lectins"/>
    <property type="match status" value="1"/>
</dbReference>
<dbReference type="Pfam" id="PF03211">
    <property type="entry name" value="Pectate_lyase"/>
    <property type="match status" value="1"/>
</dbReference>
<evidence type="ECO:0000256" key="10">
    <source>
        <dbReference type="SAM" id="SignalP"/>
    </source>
</evidence>
<evidence type="ECO:0000313" key="14">
    <source>
        <dbReference type="Proteomes" id="UP000577956"/>
    </source>
</evidence>
<comment type="subcellular location">
    <subcellularLocation>
        <location evidence="3">Secreted</location>
    </subcellularLocation>
</comment>
<dbReference type="GO" id="GO:0005576">
    <property type="term" value="C:extracellular region"/>
    <property type="evidence" value="ECO:0007669"/>
    <property type="project" value="UniProtKB-SubCell"/>
</dbReference>
<feature type="chain" id="PRO_5031150876" description="pectate lyase" evidence="10">
    <location>
        <begin position="38"/>
        <end position="417"/>
    </location>
</feature>
<keyword evidence="15" id="KW-1185">Reference proteome</keyword>
<protein>
    <recommendedName>
        <fullName evidence="5">pectate lyase</fullName>
        <ecNumber evidence="5">4.2.2.2</ecNumber>
    </recommendedName>
</protein>
<dbReference type="InterPro" id="IPR012334">
    <property type="entry name" value="Pectin_lyas_fold"/>
</dbReference>
<dbReference type="InterPro" id="IPR004898">
    <property type="entry name" value="Pectate_lyase_PlyH/PlyE-like"/>
</dbReference>
<evidence type="ECO:0000256" key="8">
    <source>
        <dbReference type="ARBA" id="ARBA00022837"/>
    </source>
</evidence>
<dbReference type="Proteomes" id="UP000577956">
    <property type="component" value="Unassembled WGS sequence"/>
</dbReference>
<dbReference type="Proteomes" id="UP000618382">
    <property type="component" value="Unassembled WGS sequence"/>
</dbReference>
<evidence type="ECO:0000256" key="4">
    <source>
        <dbReference type="ARBA" id="ARBA00006463"/>
    </source>
</evidence>
<comment type="caution">
    <text evidence="13">The sequence shown here is derived from an EMBL/GenBank/DDBJ whole genome shotgun (WGS) entry which is preliminary data.</text>
</comment>
<comment type="similarity">
    <text evidence="4">Belongs to the polysaccharide lyase 3 family.</text>
</comment>
<dbReference type="InterPro" id="IPR011050">
    <property type="entry name" value="Pectin_lyase_fold/virulence"/>
</dbReference>
<reference evidence="12 15" key="2">
    <citation type="submission" date="2021-01" db="EMBL/GenBank/DDBJ databases">
        <title>Whole genome shotgun sequence of Cellulomonas oligotrophica NBRC 109435.</title>
        <authorList>
            <person name="Komaki H."/>
            <person name="Tamura T."/>
        </authorList>
    </citation>
    <scope>NUCLEOTIDE SEQUENCE [LARGE SCALE GENOMIC DNA]</scope>
    <source>
        <strain evidence="12 15">NBRC 109435</strain>
    </source>
</reference>
<reference evidence="13 14" key="1">
    <citation type="submission" date="2020-07" db="EMBL/GenBank/DDBJ databases">
        <title>Sequencing the genomes of 1000 actinobacteria strains.</title>
        <authorList>
            <person name="Klenk H.-P."/>
        </authorList>
    </citation>
    <scope>NUCLEOTIDE SEQUENCE [LARGE SCALE GENOMIC DNA]</scope>
    <source>
        <strain evidence="13 14">DSM 24482</strain>
    </source>
</reference>
<dbReference type="Pfam" id="PF14200">
    <property type="entry name" value="RicinB_lectin_2"/>
    <property type="match status" value="2"/>
</dbReference>
<comment type="catalytic activity">
    <reaction evidence="1">
        <text>Eliminative cleavage of (1-&gt;4)-alpha-D-galacturonan to give oligosaccharides with 4-deoxy-alpha-D-galact-4-enuronosyl groups at their non-reducing ends.</text>
        <dbReference type="EC" id="4.2.2.2"/>
    </reaction>
</comment>
<dbReference type="PROSITE" id="PS50231">
    <property type="entry name" value="RICIN_B_LECTIN"/>
    <property type="match status" value="1"/>
</dbReference>
<dbReference type="EC" id="4.2.2.2" evidence="5"/>
<dbReference type="AlphaFoldDB" id="A0A7Y9FJ93"/>
<dbReference type="Gene3D" id="2.160.20.10">
    <property type="entry name" value="Single-stranded right-handed beta-helix, Pectin lyase-like"/>
    <property type="match status" value="1"/>
</dbReference>
<accession>A0A7Y9FJ93</accession>
<feature type="signal peptide" evidence="10">
    <location>
        <begin position="1"/>
        <end position="37"/>
    </location>
</feature>
<dbReference type="EMBL" id="JACCBK010000001">
    <property type="protein sequence ID" value="NYD87907.1"/>
    <property type="molecule type" value="Genomic_DNA"/>
</dbReference>
<dbReference type="PANTHER" id="PTHR33407:SF9">
    <property type="entry name" value="PECTATE LYASE F-RELATED"/>
    <property type="match status" value="1"/>
</dbReference>
<dbReference type="InterPro" id="IPR035992">
    <property type="entry name" value="Ricin_B-like_lectins"/>
</dbReference>
<evidence type="ECO:0000256" key="7">
    <source>
        <dbReference type="ARBA" id="ARBA00022729"/>
    </source>
</evidence>
<gene>
    <name evidence="13" type="ORF">BKA21_003456</name>
    <name evidence="12" type="ORF">Col01nite_20440</name>
</gene>
<sequence length="417" mass="44423">MQQHPRPRRRWRAVVGAVVAAVLAAGVGVGTAVGAQAATVDTSTWYVLVNRQSTKAMEVAGWSTADGAVVQQWARNDGAWQQWRFVAAGDGWYRLVNRHSGKALDLWEWSTADGASFRQFTDLNATNQHFRLSDSEGGRVRLLNRHSGKAVTVTDRSTADGATITQLTNLNQYNQQWQLVAVGSVGSSPGTGFPAWPTATGQVDVSATIAISGTRDMGMVRYYGLGDEGQDEGQDPMVRLADGAVLRNVILGTGAADGIHCTGTCTLENVWWEDVGEDAATFRGTSASQTMTVVGGGARLASDKVFQHNGPGTFVIRNFQASGFGKLYRSCGNCSTQHARTVRVENVQVTTPASSLVGINSNYGDRATLTGVTIVNDASRKVVVCEEYRGVTSGEPTKISSGPSTACGYSTSAITYR</sequence>
<dbReference type="Gene3D" id="2.80.10.50">
    <property type="match status" value="3"/>
</dbReference>
<dbReference type="InterPro" id="IPR000772">
    <property type="entry name" value="Ricin_B_lectin"/>
</dbReference>
<evidence type="ECO:0000256" key="5">
    <source>
        <dbReference type="ARBA" id="ARBA00012272"/>
    </source>
</evidence>
<feature type="domain" description="Ricin B lectin" evidence="11">
    <location>
        <begin position="44"/>
        <end position="180"/>
    </location>
</feature>
<evidence type="ECO:0000256" key="6">
    <source>
        <dbReference type="ARBA" id="ARBA00022525"/>
    </source>
</evidence>
<evidence type="ECO:0000313" key="15">
    <source>
        <dbReference type="Proteomes" id="UP000618382"/>
    </source>
</evidence>
<evidence type="ECO:0000256" key="1">
    <source>
        <dbReference type="ARBA" id="ARBA00000695"/>
    </source>
</evidence>
<dbReference type="RefSeq" id="WP_140460210.1">
    <property type="nucleotide sequence ID" value="NZ_BAABFI010000013.1"/>
</dbReference>
<comment type="cofactor">
    <cofactor evidence="2">
        <name>Ca(2+)</name>
        <dbReference type="ChEBI" id="CHEBI:29108"/>
    </cofactor>
</comment>
<name>A0A7Y9FJ93_9CELL</name>
<evidence type="ECO:0000313" key="12">
    <source>
        <dbReference type="EMBL" id="GIG32885.1"/>
    </source>
</evidence>
<dbReference type="SUPFAM" id="SSF51126">
    <property type="entry name" value="Pectin lyase-like"/>
    <property type="match status" value="1"/>
</dbReference>
<evidence type="ECO:0000256" key="3">
    <source>
        <dbReference type="ARBA" id="ARBA00004613"/>
    </source>
</evidence>
<evidence type="ECO:0000256" key="2">
    <source>
        <dbReference type="ARBA" id="ARBA00001913"/>
    </source>
</evidence>
<dbReference type="EMBL" id="BONN01000005">
    <property type="protein sequence ID" value="GIG32885.1"/>
    <property type="molecule type" value="Genomic_DNA"/>
</dbReference>
<dbReference type="PANTHER" id="PTHR33407">
    <property type="entry name" value="PECTATE LYASE F-RELATED"/>
    <property type="match status" value="1"/>
</dbReference>
<keyword evidence="6" id="KW-0964">Secreted</keyword>
<dbReference type="SMART" id="SM00458">
    <property type="entry name" value="RICIN"/>
    <property type="match status" value="1"/>
</dbReference>
<dbReference type="GO" id="GO:0030570">
    <property type="term" value="F:pectate lyase activity"/>
    <property type="evidence" value="ECO:0007669"/>
    <property type="project" value="UniProtKB-EC"/>
</dbReference>
<evidence type="ECO:0000256" key="9">
    <source>
        <dbReference type="ARBA" id="ARBA00023239"/>
    </source>
</evidence>
<evidence type="ECO:0000313" key="13">
    <source>
        <dbReference type="EMBL" id="NYD87907.1"/>
    </source>
</evidence>
<dbReference type="GO" id="GO:0045490">
    <property type="term" value="P:pectin catabolic process"/>
    <property type="evidence" value="ECO:0007669"/>
    <property type="project" value="TreeGrafter"/>
</dbReference>
<evidence type="ECO:0000259" key="11">
    <source>
        <dbReference type="SMART" id="SM00458"/>
    </source>
</evidence>
<organism evidence="13 14">
    <name type="scientific">Cellulomonas oligotrophica</name>
    <dbReference type="NCBI Taxonomy" id="931536"/>
    <lineage>
        <taxon>Bacteria</taxon>
        <taxon>Bacillati</taxon>
        <taxon>Actinomycetota</taxon>
        <taxon>Actinomycetes</taxon>
        <taxon>Micrococcales</taxon>
        <taxon>Cellulomonadaceae</taxon>
        <taxon>Cellulomonas</taxon>
    </lineage>
</organism>
<keyword evidence="8" id="KW-0106">Calcium</keyword>
<keyword evidence="7 10" id="KW-0732">Signal</keyword>